<organism evidence="4 5">
    <name type="scientific">Candidatus Roizmanbacteria bacterium CG_4_10_14_3_um_filter_33_21</name>
    <dbReference type="NCBI Taxonomy" id="1974830"/>
    <lineage>
        <taxon>Bacteria</taxon>
        <taxon>Candidatus Roizmaniibacteriota</taxon>
    </lineage>
</organism>
<evidence type="ECO:0000313" key="4">
    <source>
        <dbReference type="EMBL" id="PIX73822.1"/>
    </source>
</evidence>
<name>A0A2M7M0I6_9BACT</name>
<proteinExistence type="predicted"/>
<keyword evidence="2" id="KW-1133">Transmembrane helix</keyword>
<sequence>MLDSQSSKTTECAKKESPKGYDAGKKIKGRKRHILVDTLGLIISVIVHSAGIQDRDGGRYVLAKAKTKEHKKL</sequence>
<feature type="transmembrane region" description="Helical" evidence="2">
    <location>
        <begin position="34"/>
        <end position="52"/>
    </location>
</feature>
<keyword evidence="2" id="KW-0812">Transmembrane</keyword>
<evidence type="ECO:0000256" key="1">
    <source>
        <dbReference type="SAM" id="MobiDB-lite"/>
    </source>
</evidence>
<evidence type="ECO:0000256" key="2">
    <source>
        <dbReference type="SAM" id="Phobius"/>
    </source>
</evidence>
<dbReference type="EMBL" id="PFJI01000069">
    <property type="protein sequence ID" value="PIX73822.1"/>
    <property type="molecule type" value="Genomic_DNA"/>
</dbReference>
<evidence type="ECO:0000259" key="3">
    <source>
        <dbReference type="Pfam" id="PF01609"/>
    </source>
</evidence>
<feature type="compositionally biased region" description="Polar residues" evidence="1">
    <location>
        <begin position="1"/>
        <end position="10"/>
    </location>
</feature>
<feature type="region of interest" description="Disordered" evidence="1">
    <location>
        <begin position="1"/>
        <end position="25"/>
    </location>
</feature>
<protein>
    <recommendedName>
        <fullName evidence="3">Transposase IS4-like domain-containing protein</fullName>
    </recommendedName>
</protein>
<evidence type="ECO:0000313" key="5">
    <source>
        <dbReference type="Proteomes" id="UP000229708"/>
    </source>
</evidence>
<comment type="caution">
    <text evidence="4">The sequence shown here is derived from an EMBL/GenBank/DDBJ whole genome shotgun (WGS) entry which is preliminary data.</text>
</comment>
<gene>
    <name evidence="4" type="ORF">COZ39_01690</name>
</gene>
<feature type="compositionally biased region" description="Basic and acidic residues" evidence="1">
    <location>
        <begin position="11"/>
        <end position="25"/>
    </location>
</feature>
<dbReference type="InterPro" id="IPR002559">
    <property type="entry name" value="Transposase_11"/>
</dbReference>
<feature type="domain" description="Transposase IS4-like" evidence="3">
    <location>
        <begin position="2"/>
        <end position="66"/>
    </location>
</feature>
<keyword evidence="2" id="KW-0472">Membrane</keyword>
<dbReference type="GO" id="GO:0006313">
    <property type="term" value="P:DNA transposition"/>
    <property type="evidence" value="ECO:0007669"/>
    <property type="project" value="InterPro"/>
</dbReference>
<reference evidence="5" key="1">
    <citation type="submission" date="2017-09" db="EMBL/GenBank/DDBJ databases">
        <title>Depth-based differentiation of microbial function through sediment-hosted aquifers and enrichment of novel symbionts in the deep terrestrial subsurface.</title>
        <authorList>
            <person name="Probst A.J."/>
            <person name="Ladd B."/>
            <person name="Jarett J.K."/>
            <person name="Geller-Mcgrath D.E."/>
            <person name="Sieber C.M.K."/>
            <person name="Emerson J.B."/>
            <person name="Anantharaman K."/>
            <person name="Thomas B.C."/>
            <person name="Malmstrom R."/>
            <person name="Stieglmeier M."/>
            <person name="Klingl A."/>
            <person name="Woyke T."/>
            <person name="Ryan C.M."/>
            <person name="Banfield J.F."/>
        </authorList>
    </citation>
    <scope>NUCLEOTIDE SEQUENCE [LARGE SCALE GENOMIC DNA]</scope>
</reference>
<dbReference type="PANTHER" id="PTHR30007:SF0">
    <property type="entry name" value="TRANSPOSASE"/>
    <property type="match status" value="1"/>
</dbReference>
<dbReference type="Pfam" id="PF01609">
    <property type="entry name" value="DDE_Tnp_1"/>
    <property type="match status" value="1"/>
</dbReference>
<feature type="non-terminal residue" evidence="4">
    <location>
        <position position="73"/>
    </location>
</feature>
<dbReference type="AlphaFoldDB" id="A0A2M7M0I6"/>
<dbReference type="PANTHER" id="PTHR30007">
    <property type="entry name" value="PHP DOMAIN PROTEIN"/>
    <property type="match status" value="1"/>
</dbReference>
<dbReference type="Proteomes" id="UP000229708">
    <property type="component" value="Unassembled WGS sequence"/>
</dbReference>
<accession>A0A2M7M0I6</accession>
<dbReference type="GO" id="GO:0004803">
    <property type="term" value="F:transposase activity"/>
    <property type="evidence" value="ECO:0007669"/>
    <property type="project" value="InterPro"/>
</dbReference>
<dbReference type="GO" id="GO:0003677">
    <property type="term" value="F:DNA binding"/>
    <property type="evidence" value="ECO:0007669"/>
    <property type="project" value="InterPro"/>
</dbReference>